<accession>A0AAV6QU48</accession>
<evidence type="ECO:0000313" key="2">
    <source>
        <dbReference type="EMBL" id="KAG7495789.1"/>
    </source>
</evidence>
<evidence type="ECO:0000313" key="3">
    <source>
        <dbReference type="Proteomes" id="UP000693946"/>
    </source>
</evidence>
<proteinExistence type="predicted"/>
<keyword evidence="1" id="KW-0175">Coiled coil</keyword>
<name>A0AAV6QU48_SOLSE</name>
<protein>
    <submittedName>
        <fullName evidence="2">Orf1ab poly</fullName>
    </submittedName>
</protein>
<comment type="caution">
    <text evidence="2">The sequence shown here is derived from an EMBL/GenBank/DDBJ whole genome shotgun (WGS) entry which is preliminary data.</text>
</comment>
<dbReference type="EMBL" id="JAGKHQ010000015">
    <property type="protein sequence ID" value="KAG7495789.1"/>
    <property type="molecule type" value="Genomic_DNA"/>
</dbReference>
<dbReference type="Proteomes" id="UP000693946">
    <property type="component" value="Linkage Group LG3"/>
</dbReference>
<gene>
    <name evidence="2" type="ORF">JOB18_005495</name>
</gene>
<feature type="coiled-coil region" evidence="1">
    <location>
        <begin position="145"/>
        <end position="179"/>
    </location>
</feature>
<organism evidence="2 3">
    <name type="scientific">Solea senegalensis</name>
    <name type="common">Senegalese sole</name>
    <dbReference type="NCBI Taxonomy" id="28829"/>
    <lineage>
        <taxon>Eukaryota</taxon>
        <taxon>Metazoa</taxon>
        <taxon>Chordata</taxon>
        <taxon>Craniata</taxon>
        <taxon>Vertebrata</taxon>
        <taxon>Euteleostomi</taxon>
        <taxon>Actinopterygii</taxon>
        <taxon>Neopterygii</taxon>
        <taxon>Teleostei</taxon>
        <taxon>Neoteleostei</taxon>
        <taxon>Acanthomorphata</taxon>
        <taxon>Carangaria</taxon>
        <taxon>Pleuronectiformes</taxon>
        <taxon>Pleuronectoidei</taxon>
        <taxon>Soleidae</taxon>
        <taxon>Solea</taxon>
    </lineage>
</organism>
<dbReference type="AlphaFoldDB" id="A0AAV6QU48"/>
<evidence type="ECO:0000256" key="1">
    <source>
        <dbReference type="SAM" id="Coils"/>
    </source>
</evidence>
<keyword evidence="3" id="KW-1185">Reference proteome</keyword>
<reference evidence="2 3" key="1">
    <citation type="journal article" date="2021" name="Sci. Rep.">
        <title>Chromosome anchoring in Senegalese sole (Solea senegalensis) reveals sex-associated markers and genome rearrangements in flatfish.</title>
        <authorList>
            <person name="Guerrero-Cozar I."/>
            <person name="Gomez-Garrido J."/>
            <person name="Berbel C."/>
            <person name="Martinez-Blanch J.F."/>
            <person name="Alioto T."/>
            <person name="Claros M.G."/>
            <person name="Gagnaire P.A."/>
            <person name="Manchado M."/>
        </authorList>
    </citation>
    <scope>NUCLEOTIDE SEQUENCE [LARGE SCALE GENOMIC DNA]</scope>
    <source>
        <strain evidence="2">Sse05_10M</strain>
    </source>
</reference>
<sequence length="430" mass="49790">MGKSQESISKHSPPPIPRGISVAQQLRNYCQRTCQVERGTQKTEVKALSQENNTLRKTIQDLNDELFMQGRLAHKIEKKRRDIQELALHNISLHQQVQDLSTKVKEGRKLDVLYTSAKDEKQARFVLNYNLKCKLKDLKVDSKVMESRVQKYHQLKAEIDDIQKENETIKSVYEKLLERLKHDKARALDCEKLLLDKKSANQENITLHNKIRDFHKELQSFEVVEDKDEVITPDVDKDVAVAQDVDEDDAVARVVDEVMTRAVDVEEVVTWDVDEDEVVTRDVDDNEVVTLHADEAITRDVDEVVPLVVDEEDEVMTRDVIEDEEVMARDVDEDEEVMTRDVDEVMTPDVVAKKSTLMSDVGCRRRRRSHDAGCRRRRRSHDVVCCRSHDTGCRRRRRSHDTGCEVMTRDVDGEVMTRYRIEEVIGMAKS</sequence>